<dbReference type="EMBL" id="BGPR01048639">
    <property type="protein sequence ID" value="GBO25662.1"/>
    <property type="molecule type" value="Genomic_DNA"/>
</dbReference>
<sequence>MDAIKTDEDEQKIKVDVKSQTELHEFHDKSIPDDQEISDAYTQVSHHQSLETFTQSSEIIRDISIQMEQIQFNTASTQILSEIKHDKQIQTFLQVFKNKETETSPNLFADKENQNEAIPNSTKVFVPMKRQKSKPTIPKKRVPELSSKRNMMSREEKTNSS</sequence>
<feature type="region of interest" description="Disordered" evidence="1">
    <location>
        <begin position="111"/>
        <end position="161"/>
    </location>
</feature>
<dbReference type="AlphaFoldDB" id="A0A4Y2VM20"/>
<organism evidence="2 4">
    <name type="scientific">Araneus ventricosus</name>
    <name type="common">Orbweaver spider</name>
    <name type="synonym">Epeira ventricosa</name>
    <dbReference type="NCBI Taxonomy" id="182803"/>
    <lineage>
        <taxon>Eukaryota</taxon>
        <taxon>Metazoa</taxon>
        <taxon>Ecdysozoa</taxon>
        <taxon>Arthropoda</taxon>
        <taxon>Chelicerata</taxon>
        <taxon>Arachnida</taxon>
        <taxon>Araneae</taxon>
        <taxon>Araneomorphae</taxon>
        <taxon>Entelegynae</taxon>
        <taxon>Araneoidea</taxon>
        <taxon>Araneidae</taxon>
        <taxon>Araneus</taxon>
    </lineage>
</organism>
<keyword evidence="4" id="KW-1185">Reference proteome</keyword>
<reference evidence="2 4" key="1">
    <citation type="journal article" date="2019" name="Sci. Rep.">
        <title>Orb-weaving spider Araneus ventricosus genome elucidates the spidroin gene catalogue.</title>
        <authorList>
            <person name="Kono N."/>
            <person name="Nakamura H."/>
            <person name="Ohtoshi R."/>
            <person name="Moran D.A.P."/>
            <person name="Shinohara A."/>
            <person name="Yoshida Y."/>
            <person name="Fujiwara M."/>
            <person name="Mori M."/>
            <person name="Tomita M."/>
            <person name="Arakawa K."/>
        </authorList>
    </citation>
    <scope>NUCLEOTIDE SEQUENCE [LARGE SCALE GENOMIC DNA]</scope>
</reference>
<feature type="compositionally biased region" description="Basic residues" evidence="1">
    <location>
        <begin position="129"/>
        <end position="140"/>
    </location>
</feature>
<name>A0A4Y2VM20_ARAVE</name>
<evidence type="ECO:0000313" key="4">
    <source>
        <dbReference type="Proteomes" id="UP000499080"/>
    </source>
</evidence>
<dbReference type="EMBL" id="BGPR01048640">
    <property type="protein sequence ID" value="GBO25664.1"/>
    <property type="molecule type" value="Genomic_DNA"/>
</dbReference>
<proteinExistence type="predicted"/>
<evidence type="ECO:0000313" key="2">
    <source>
        <dbReference type="EMBL" id="GBO25662.1"/>
    </source>
</evidence>
<protein>
    <submittedName>
        <fullName evidence="2">Uncharacterized protein</fullName>
    </submittedName>
</protein>
<evidence type="ECO:0000256" key="1">
    <source>
        <dbReference type="SAM" id="MobiDB-lite"/>
    </source>
</evidence>
<evidence type="ECO:0000313" key="3">
    <source>
        <dbReference type="EMBL" id="GBO25664.1"/>
    </source>
</evidence>
<gene>
    <name evidence="3" type="ORF">AVEN_114680_1</name>
    <name evidence="2" type="ORF">AVEN_76126_1</name>
</gene>
<accession>A0A4Y2VM20</accession>
<comment type="caution">
    <text evidence="2">The sequence shown here is derived from an EMBL/GenBank/DDBJ whole genome shotgun (WGS) entry which is preliminary data.</text>
</comment>
<feature type="compositionally biased region" description="Basic and acidic residues" evidence="1">
    <location>
        <begin position="141"/>
        <end position="161"/>
    </location>
</feature>
<dbReference type="Proteomes" id="UP000499080">
    <property type="component" value="Unassembled WGS sequence"/>
</dbReference>